<reference evidence="2 3" key="1">
    <citation type="journal article" date="2014" name="BMC Genomics">
        <title>Genome sequencing of four Aureobasidium pullulans varieties: biotechnological potential, stress tolerance, and description of new species.</title>
        <authorList>
            <person name="Gostin Ar C."/>
            <person name="Ohm R.A."/>
            <person name="Kogej T."/>
            <person name="Sonjak S."/>
            <person name="Turk M."/>
            <person name="Zajc J."/>
            <person name="Zalar P."/>
            <person name="Grube M."/>
            <person name="Sun H."/>
            <person name="Han J."/>
            <person name="Sharma A."/>
            <person name="Chiniquy J."/>
            <person name="Ngan C.Y."/>
            <person name="Lipzen A."/>
            <person name="Barry K."/>
            <person name="Grigoriev I.V."/>
            <person name="Gunde-Cimerman N."/>
        </authorList>
    </citation>
    <scope>NUCLEOTIDE SEQUENCE [LARGE SCALE GENOMIC DNA]</scope>
    <source>
        <strain evidence="2 3">EXF-150</strain>
    </source>
</reference>
<dbReference type="AlphaFoldDB" id="A0A074XUX6"/>
<sequence>MSCGAQGPRGERRAQQSDGRVGGVGAEVVVFFDVTGGVIGFMTFEVLRGDGRSLAVVVTVAASTVSARSRQILVAKMKAGSRDCSRGMTWLQRASDAPC</sequence>
<protein>
    <submittedName>
        <fullName evidence="2">Uncharacterized protein</fullName>
    </submittedName>
</protein>
<name>A0A074XUX6_AURPU</name>
<evidence type="ECO:0000313" key="2">
    <source>
        <dbReference type="EMBL" id="KEQ89393.1"/>
    </source>
</evidence>
<gene>
    <name evidence="2" type="ORF">M438DRAFT_341172</name>
</gene>
<feature type="region of interest" description="Disordered" evidence="1">
    <location>
        <begin position="1"/>
        <end position="20"/>
    </location>
</feature>
<dbReference type="Proteomes" id="UP000030706">
    <property type="component" value="Unassembled WGS sequence"/>
</dbReference>
<dbReference type="GeneID" id="40746751"/>
<dbReference type="HOGENOM" id="CLU_2319943_0_0_1"/>
<proteinExistence type="predicted"/>
<organism evidence="2 3">
    <name type="scientific">Aureobasidium pullulans EXF-150</name>
    <dbReference type="NCBI Taxonomy" id="1043002"/>
    <lineage>
        <taxon>Eukaryota</taxon>
        <taxon>Fungi</taxon>
        <taxon>Dikarya</taxon>
        <taxon>Ascomycota</taxon>
        <taxon>Pezizomycotina</taxon>
        <taxon>Dothideomycetes</taxon>
        <taxon>Dothideomycetidae</taxon>
        <taxon>Dothideales</taxon>
        <taxon>Saccotheciaceae</taxon>
        <taxon>Aureobasidium</taxon>
    </lineage>
</organism>
<dbReference type="RefSeq" id="XP_029765580.1">
    <property type="nucleotide sequence ID" value="XM_029904445.1"/>
</dbReference>
<keyword evidence="3" id="KW-1185">Reference proteome</keyword>
<accession>A0A074XUX6</accession>
<evidence type="ECO:0000313" key="3">
    <source>
        <dbReference type="Proteomes" id="UP000030706"/>
    </source>
</evidence>
<evidence type="ECO:0000256" key="1">
    <source>
        <dbReference type="SAM" id="MobiDB-lite"/>
    </source>
</evidence>
<dbReference type="EMBL" id="KL584974">
    <property type="protein sequence ID" value="KEQ89393.1"/>
    <property type="molecule type" value="Genomic_DNA"/>
</dbReference>